<sequence length="311" mass="34085">MMNMAVTMQELSPIPPLLSNKKRAVAFTTPLNYAGRLSHLLQLKGWSPLCCPTIVVEPSPQTKASVQFFLSTKAQSNDNKKTPLEDFSAIAFTSRAGILVFSETLMRNEETPLEPYGDNFTVSALGKDAELLNEDFLSKLCKKPQRIRVTVPPVATPTGLVESLGVGRGRRVLCPVPLVAGLVEPPVVPNFLRDLALRDWVPVKVHAYETRWAGPRCAERVVRRSEGEEGLDAIVFTSTGEVEGLLKSLRELGLDWRMLKERYPGLVVAAHGPVTASGAERLGIRVDVVGSRFHSFDGVVDALALRWSASE</sequence>
<dbReference type="EMBL" id="JARBHA010000008">
    <property type="protein sequence ID" value="KAJ9695935.1"/>
    <property type="molecule type" value="Genomic_DNA"/>
</dbReference>
<reference evidence="2 3" key="1">
    <citation type="journal article" date="2023" name="BMC Biotechnol.">
        <title>Vitis rotundifolia cv Carlos genome sequencing.</title>
        <authorList>
            <person name="Huff M."/>
            <person name="Hulse-Kemp A."/>
            <person name="Scheffler B."/>
            <person name="Youngblood R."/>
            <person name="Simpson S."/>
            <person name="Babiker E."/>
            <person name="Staton M."/>
        </authorList>
    </citation>
    <scope>NUCLEOTIDE SEQUENCE [LARGE SCALE GENOMIC DNA]</scope>
    <source>
        <tissue evidence="2">Leaf</tissue>
    </source>
</reference>
<dbReference type="Pfam" id="PF02602">
    <property type="entry name" value="HEM4"/>
    <property type="match status" value="1"/>
</dbReference>
<dbReference type="SUPFAM" id="SSF69618">
    <property type="entry name" value="HemD-like"/>
    <property type="match status" value="1"/>
</dbReference>
<comment type="caution">
    <text evidence="2">The sequence shown here is derived from an EMBL/GenBank/DDBJ whole genome shotgun (WGS) entry which is preliminary data.</text>
</comment>
<organism evidence="2 3">
    <name type="scientific">Vitis rotundifolia</name>
    <name type="common">Muscadine grape</name>
    <dbReference type="NCBI Taxonomy" id="103349"/>
    <lineage>
        <taxon>Eukaryota</taxon>
        <taxon>Viridiplantae</taxon>
        <taxon>Streptophyta</taxon>
        <taxon>Embryophyta</taxon>
        <taxon>Tracheophyta</taxon>
        <taxon>Spermatophyta</taxon>
        <taxon>Magnoliopsida</taxon>
        <taxon>eudicotyledons</taxon>
        <taxon>Gunneridae</taxon>
        <taxon>Pentapetalae</taxon>
        <taxon>rosids</taxon>
        <taxon>Vitales</taxon>
        <taxon>Vitaceae</taxon>
        <taxon>Viteae</taxon>
        <taxon>Vitis</taxon>
    </lineage>
</organism>
<name>A0AA39DUD6_VITRO</name>
<evidence type="ECO:0000313" key="3">
    <source>
        <dbReference type="Proteomes" id="UP001168098"/>
    </source>
</evidence>
<dbReference type="InterPro" id="IPR036108">
    <property type="entry name" value="4pyrrol_syn_uPrphyn_synt_sf"/>
</dbReference>
<keyword evidence="3" id="KW-1185">Reference proteome</keyword>
<accession>A0AA39DUD6</accession>
<dbReference type="PANTHER" id="PTHR38020:SF1">
    <property type="entry name" value="UROPORPHYRINOGEN-III SYNTHASE"/>
    <property type="match status" value="1"/>
</dbReference>
<dbReference type="AlphaFoldDB" id="A0AA39DUD6"/>
<dbReference type="PANTHER" id="PTHR38020">
    <property type="entry name" value="UROPORPHYRINOGEN-III SYNTHASE"/>
    <property type="match status" value="1"/>
</dbReference>
<dbReference type="Gene3D" id="3.40.50.10090">
    <property type="match status" value="1"/>
</dbReference>
<dbReference type="GO" id="GO:0004852">
    <property type="term" value="F:uroporphyrinogen-III synthase activity"/>
    <property type="evidence" value="ECO:0007669"/>
    <property type="project" value="InterPro"/>
</dbReference>
<protein>
    <recommendedName>
        <fullName evidence="1">Tetrapyrrole biosynthesis uroporphyrinogen III synthase domain-containing protein</fullName>
    </recommendedName>
</protein>
<dbReference type="GO" id="GO:0033014">
    <property type="term" value="P:tetrapyrrole biosynthetic process"/>
    <property type="evidence" value="ECO:0007669"/>
    <property type="project" value="InterPro"/>
</dbReference>
<evidence type="ECO:0000259" key="1">
    <source>
        <dbReference type="Pfam" id="PF02602"/>
    </source>
</evidence>
<feature type="domain" description="Tetrapyrrole biosynthesis uroporphyrinogen III synthase" evidence="1">
    <location>
        <begin position="37"/>
        <end position="293"/>
    </location>
</feature>
<evidence type="ECO:0000313" key="2">
    <source>
        <dbReference type="EMBL" id="KAJ9695935.1"/>
    </source>
</evidence>
<dbReference type="InterPro" id="IPR003754">
    <property type="entry name" value="4pyrrol_synth_uPrphyn_synth"/>
</dbReference>
<gene>
    <name evidence="2" type="ORF">PVL29_011076</name>
</gene>
<proteinExistence type="predicted"/>
<dbReference type="CDD" id="cd06578">
    <property type="entry name" value="HemD"/>
    <property type="match status" value="1"/>
</dbReference>
<dbReference type="Proteomes" id="UP001168098">
    <property type="component" value="Unassembled WGS sequence"/>
</dbReference>